<feature type="transmembrane region" description="Helical" evidence="1">
    <location>
        <begin position="762"/>
        <end position="784"/>
    </location>
</feature>
<feature type="transmembrane region" description="Helical" evidence="1">
    <location>
        <begin position="171"/>
        <end position="192"/>
    </location>
</feature>
<evidence type="ECO:0000256" key="1">
    <source>
        <dbReference type="SAM" id="Phobius"/>
    </source>
</evidence>
<evidence type="ECO:0000313" key="2">
    <source>
        <dbReference type="EMBL" id="KAJ7019086.1"/>
    </source>
</evidence>
<dbReference type="AlphaFoldDB" id="A0AAD6WPN1"/>
<dbReference type="Proteomes" id="UP001218188">
    <property type="component" value="Unassembled WGS sequence"/>
</dbReference>
<protein>
    <submittedName>
        <fullName evidence="2">Uncharacterized protein</fullName>
    </submittedName>
</protein>
<keyword evidence="3" id="KW-1185">Reference proteome</keyword>
<feature type="transmembrane region" description="Helical" evidence="1">
    <location>
        <begin position="790"/>
        <end position="807"/>
    </location>
</feature>
<evidence type="ECO:0000313" key="3">
    <source>
        <dbReference type="Proteomes" id="UP001218188"/>
    </source>
</evidence>
<name>A0AAD6WPN1_9AGAR</name>
<comment type="caution">
    <text evidence="2">The sequence shown here is derived from an EMBL/GenBank/DDBJ whole genome shotgun (WGS) entry which is preliminary data.</text>
</comment>
<keyword evidence="1" id="KW-0812">Transmembrane</keyword>
<keyword evidence="1" id="KW-0472">Membrane</keyword>
<dbReference type="EMBL" id="JARJCM010000307">
    <property type="protein sequence ID" value="KAJ7019086.1"/>
    <property type="molecule type" value="Genomic_DNA"/>
</dbReference>
<keyword evidence="1" id="KW-1133">Transmembrane helix</keyword>
<sequence length="847" mass="93153">MSQFQFLQCSKSLISQSGLINAQTNTLDILYPSTSKTQSTWKAAANLDYSIQDNTLLGGDLWTNILNAPPGTMSNGITQYLESYLGLDEIESLLNPSMKSKRLMLHDIENALSNLLAMTFWIGANIHPDPWYMRFSDFSSLDPKQGTSPVVASSKTILQQETLRLRLDSNIIPITLGFGTSLLLAMICISLLHSAVKEKGAIEASGILHNIWLWRSHPRLRSLLSDIKQPTEANLRTAGLIPIQLSAKDMGSEDMQQPGNPRSFGLDHHSLTSASSWSKLLFPMCITFHVLLVVIFLCLLGLSISEAEHRISFSLDKQHTVSFWCKVVATIFGTVYYTLLVYLTQRSAMTRIFQEHSTLTATHDQVSAWAGIGSAAITLSKQVTSPSSVLRIFAISLYLSTVSILHVTTPALVSVESFNVTITTSVQTRGIPEFPDPRDNSTLLFFQNTGVILPWITQLNGLIRLGLSNGSLYDVMTDAYPGSVTAQVPAIGFDITCGYLTGVIAKPIDPNASWTEYNVSFPTEQLEWHSWSTPGSNTIVIANQLSSGIDIELPTNSIILYTQSLISDSHGTIGPSMTVPQSNVTVQFLQCTRSLVSQTGQVDTGSRSIIPDSLSPVIQKKNSTWARYQSPQAANSTSLVEGDDWAQILASFDLTDILFIPGNFWSPDWGSIYLMQQLGLEPPISIVDQDTDTSTSTSELLYLHDIENAVSNLVASTFWIGGHIQPIQEMQRLQHDDKIPRPVLSTTSTTVRQDLPAARLDMSVVAVSIGLGASIVLLILAITLSTHQNQSILSMYCLGFLHIIWVFQHHPKLSQVLEQVEEPNDCNLRAAGLVTVRLSDVVLEQHH</sequence>
<feature type="transmembrane region" description="Helical" evidence="1">
    <location>
        <begin position="280"/>
        <end position="303"/>
    </location>
</feature>
<proteinExistence type="predicted"/>
<accession>A0AAD6WPN1</accession>
<feature type="transmembrane region" description="Helical" evidence="1">
    <location>
        <begin position="323"/>
        <end position="343"/>
    </location>
</feature>
<gene>
    <name evidence="2" type="ORF">C8F04DRAFT_353328</name>
</gene>
<organism evidence="2 3">
    <name type="scientific">Mycena alexandri</name>
    <dbReference type="NCBI Taxonomy" id="1745969"/>
    <lineage>
        <taxon>Eukaryota</taxon>
        <taxon>Fungi</taxon>
        <taxon>Dikarya</taxon>
        <taxon>Basidiomycota</taxon>
        <taxon>Agaricomycotina</taxon>
        <taxon>Agaricomycetes</taxon>
        <taxon>Agaricomycetidae</taxon>
        <taxon>Agaricales</taxon>
        <taxon>Marasmiineae</taxon>
        <taxon>Mycenaceae</taxon>
        <taxon>Mycena</taxon>
    </lineage>
</organism>
<reference evidence="2" key="1">
    <citation type="submission" date="2023-03" db="EMBL/GenBank/DDBJ databases">
        <title>Massive genome expansion in bonnet fungi (Mycena s.s.) driven by repeated elements and novel gene families across ecological guilds.</title>
        <authorList>
            <consortium name="Lawrence Berkeley National Laboratory"/>
            <person name="Harder C.B."/>
            <person name="Miyauchi S."/>
            <person name="Viragh M."/>
            <person name="Kuo A."/>
            <person name="Thoen E."/>
            <person name="Andreopoulos B."/>
            <person name="Lu D."/>
            <person name="Skrede I."/>
            <person name="Drula E."/>
            <person name="Henrissat B."/>
            <person name="Morin E."/>
            <person name="Kohler A."/>
            <person name="Barry K."/>
            <person name="LaButti K."/>
            <person name="Morin E."/>
            <person name="Salamov A."/>
            <person name="Lipzen A."/>
            <person name="Mereny Z."/>
            <person name="Hegedus B."/>
            <person name="Baldrian P."/>
            <person name="Stursova M."/>
            <person name="Weitz H."/>
            <person name="Taylor A."/>
            <person name="Grigoriev I.V."/>
            <person name="Nagy L.G."/>
            <person name="Martin F."/>
            <person name="Kauserud H."/>
        </authorList>
    </citation>
    <scope>NUCLEOTIDE SEQUENCE</scope>
    <source>
        <strain evidence="2">CBHHK200</strain>
    </source>
</reference>